<feature type="compositionally biased region" description="Basic and acidic residues" evidence="1">
    <location>
        <begin position="74"/>
        <end position="83"/>
    </location>
</feature>
<name>A0ABN9RS37_9DINO</name>
<accession>A0ABN9RS37</accession>
<feature type="region of interest" description="Disordered" evidence="1">
    <location>
        <begin position="74"/>
        <end position="93"/>
    </location>
</feature>
<dbReference type="Gene3D" id="2.40.50.140">
    <property type="entry name" value="Nucleic acid-binding proteins"/>
    <property type="match status" value="2"/>
</dbReference>
<feature type="non-terminal residue" evidence="3">
    <location>
        <position position="240"/>
    </location>
</feature>
<feature type="domain" description="CSD" evidence="2">
    <location>
        <begin position="95"/>
        <end position="162"/>
    </location>
</feature>
<dbReference type="Proteomes" id="UP001189429">
    <property type="component" value="Unassembled WGS sequence"/>
</dbReference>
<evidence type="ECO:0000313" key="3">
    <source>
        <dbReference type="EMBL" id="CAK0822082.1"/>
    </source>
</evidence>
<evidence type="ECO:0000256" key="1">
    <source>
        <dbReference type="SAM" id="MobiDB-lite"/>
    </source>
</evidence>
<reference evidence="3" key="1">
    <citation type="submission" date="2023-10" db="EMBL/GenBank/DDBJ databases">
        <authorList>
            <person name="Chen Y."/>
            <person name="Shah S."/>
            <person name="Dougan E. K."/>
            <person name="Thang M."/>
            <person name="Chan C."/>
        </authorList>
    </citation>
    <scope>NUCLEOTIDE SEQUENCE [LARGE SCALE GENOMIC DNA]</scope>
</reference>
<protein>
    <recommendedName>
        <fullName evidence="2">CSD domain-containing protein</fullName>
    </recommendedName>
</protein>
<evidence type="ECO:0000313" key="4">
    <source>
        <dbReference type="Proteomes" id="UP001189429"/>
    </source>
</evidence>
<dbReference type="PROSITE" id="PS51857">
    <property type="entry name" value="CSD_2"/>
    <property type="match status" value="2"/>
</dbReference>
<dbReference type="InterPro" id="IPR012340">
    <property type="entry name" value="NA-bd_OB-fold"/>
</dbReference>
<feature type="compositionally biased region" description="Basic and acidic residues" evidence="1">
    <location>
        <begin position="152"/>
        <end position="162"/>
    </location>
</feature>
<feature type="non-terminal residue" evidence="3">
    <location>
        <position position="1"/>
    </location>
</feature>
<dbReference type="SUPFAM" id="SSF50249">
    <property type="entry name" value="Nucleic acid-binding proteins"/>
    <property type="match status" value="2"/>
</dbReference>
<sequence>EEVEEELYVGRVRSYAASQGYGFIECQDTSERFGRDIFLHRSQVEEGSIKRAKPGDLLRFTLELNEKGHPQARNVERYEEPKTSAKSAGEPDLQAHVGRVKTFSSAMGYGFISCDETWARYQKDVFLHNKQAAEAGIAVGDTVRFTVELKDGGRPQARDVQKASEAAPAPAPPAGGTAPSASLGDLFRQRRALLEDAAPLALPPRPRATARRQRRRAGESRDGWPGAPARARVSRPALPS</sequence>
<dbReference type="InterPro" id="IPR050181">
    <property type="entry name" value="Cold_shock_domain"/>
</dbReference>
<feature type="region of interest" description="Disordered" evidence="1">
    <location>
        <begin position="152"/>
        <end position="240"/>
    </location>
</feature>
<organism evidence="3 4">
    <name type="scientific">Prorocentrum cordatum</name>
    <dbReference type="NCBI Taxonomy" id="2364126"/>
    <lineage>
        <taxon>Eukaryota</taxon>
        <taxon>Sar</taxon>
        <taxon>Alveolata</taxon>
        <taxon>Dinophyceae</taxon>
        <taxon>Prorocentrales</taxon>
        <taxon>Prorocentraceae</taxon>
        <taxon>Prorocentrum</taxon>
    </lineage>
</organism>
<dbReference type="Pfam" id="PF00313">
    <property type="entry name" value="CSD"/>
    <property type="match status" value="2"/>
</dbReference>
<dbReference type="InterPro" id="IPR002059">
    <property type="entry name" value="CSP_DNA-bd"/>
</dbReference>
<comment type="caution">
    <text evidence="3">The sequence shown here is derived from an EMBL/GenBank/DDBJ whole genome shotgun (WGS) entry which is preliminary data.</text>
</comment>
<dbReference type="SMART" id="SM00357">
    <property type="entry name" value="CSP"/>
    <property type="match status" value="2"/>
</dbReference>
<dbReference type="PANTHER" id="PTHR11544">
    <property type="entry name" value="COLD SHOCK DOMAIN CONTAINING PROTEINS"/>
    <property type="match status" value="1"/>
</dbReference>
<dbReference type="EMBL" id="CAUYUJ010007823">
    <property type="protein sequence ID" value="CAK0822082.1"/>
    <property type="molecule type" value="Genomic_DNA"/>
</dbReference>
<dbReference type="InterPro" id="IPR011129">
    <property type="entry name" value="CSD"/>
</dbReference>
<evidence type="ECO:0000259" key="2">
    <source>
        <dbReference type="PROSITE" id="PS51857"/>
    </source>
</evidence>
<feature type="domain" description="CSD" evidence="2">
    <location>
        <begin position="7"/>
        <end position="77"/>
    </location>
</feature>
<proteinExistence type="predicted"/>
<feature type="compositionally biased region" description="Low complexity" evidence="1">
    <location>
        <begin position="163"/>
        <end position="184"/>
    </location>
</feature>
<keyword evidence="4" id="KW-1185">Reference proteome</keyword>
<gene>
    <name evidence="3" type="ORF">PCOR1329_LOCUS23187</name>
</gene>